<dbReference type="AlphaFoldDB" id="A0A024HQ59"/>
<dbReference type="STRING" id="1301098.PKB_5489"/>
<dbReference type="GO" id="GO:0015774">
    <property type="term" value="P:polysaccharide transport"/>
    <property type="evidence" value="ECO:0007669"/>
    <property type="project" value="UniProtKB-KW"/>
</dbReference>
<evidence type="ECO:0000256" key="6">
    <source>
        <dbReference type="ARBA" id="ARBA00022989"/>
    </source>
</evidence>
<dbReference type="Pfam" id="PF01061">
    <property type="entry name" value="ABC2_membrane"/>
    <property type="match status" value="1"/>
</dbReference>
<evidence type="ECO:0000256" key="1">
    <source>
        <dbReference type="ARBA" id="ARBA00004651"/>
    </source>
</evidence>
<dbReference type="HOGENOM" id="CLU_060703_1_1_6"/>
<keyword evidence="6 9" id="KW-1133">Transmembrane helix</keyword>
<evidence type="ECO:0000256" key="3">
    <source>
        <dbReference type="ARBA" id="ARBA00022448"/>
    </source>
</evidence>
<dbReference type="InterPro" id="IPR013525">
    <property type="entry name" value="ABC2_TM"/>
</dbReference>
<feature type="transmembrane region" description="Helical" evidence="9">
    <location>
        <begin position="35"/>
        <end position="57"/>
    </location>
</feature>
<accession>A0A024HQ59</accession>
<keyword evidence="4 9" id="KW-1003">Cell membrane</keyword>
<evidence type="ECO:0000256" key="7">
    <source>
        <dbReference type="ARBA" id="ARBA00023047"/>
    </source>
</evidence>
<dbReference type="GO" id="GO:0140359">
    <property type="term" value="F:ABC-type transporter activity"/>
    <property type="evidence" value="ECO:0007669"/>
    <property type="project" value="InterPro"/>
</dbReference>
<comment type="subcellular location">
    <subcellularLocation>
        <location evidence="9">Cell inner membrane</location>
        <topology evidence="9">Multi-pass membrane protein</topology>
    </subcellularLocation>
    <subcellularLocation>
        <location evidence="1">Cell membrane</location>
        <topology evidence="1">Multi-pass membrane protein</topology>
    </subcellularLocation>
</comment>
<dbReference type="PROSITE" id="PS51012">
    <property type="entry name" value="ABC_TM2"/>
    <property type="match status" value="1"/>
</dbReference>
<dbReference type="PANTHER" id="PTHR30413">
    <property type="entry name" value="INNER MEMBRANE TRANSPORT PERMEASE"/>
    <property type="match status" value="1"/>
</dbReference>
<dbReference type="RefSeq" id="WP_043256172.1">
    <property type="nucleotide sequence ID" value="NZ_HG322950.1"/>
</dbReference>
<name>A0A024HQ59_PSEKB</name>
<evidence type="ECO:0000256" key="8">
    <source>
        <dbReference type="ARBA" id="ARBA00023136"/>
    </source>
</evidence>
<dbReference type="PATRIC" id="fig|1301098.3.peg.5468"/>
<feature type="domain" description="ABC transmembrane type-2" evidence="10">
    <location>
        <begin position="32"/>
        <end position="256"/>
    </location>
</feature>
<comment type="similarity">
    <text evidence="2 9">Belongs to the ABC-2 integral membrane protein family.</text>
</comment>
<feature type="transmembrane region" description="Helical" evidence="9">
    <location>
        <begin position="109"/>
        <end position="136"/>
    </location>
</feature>
<dbReference type="OrthoDB" id="9786910at2"/>
<organism evidence="11 12">
    <name type="scientific">Pseudomonas knackmussii (strain DSM 6978 / CCUG 54928 / LMG 23759 / B13)</name>
    <dbReference type="NCBI Taxonomy" id="1301098"/>
    <lineage>
        <taxon>Bacteria</taxon>
        <taxon>Pseudomonadati</taxon>
        <taxon>Pseudomonadota</taxon>
        <taxon>Gammaproteobacteria</taxon>
        <taxon>Pseudomonadales</taxon>
        <taxon>Pseudomonadaceae</taxon>
        <taxon>Pseudomonas</taxon>
    </lineage>
</organism>
<dbReference type="eggNOG" id="COG1682">
    <property type="taxonomic scope" value="Bacteria"/>
</dbReference>
<dbReference type="InterPro" id="IPR047817">
    <property type="entry name" value="ABC2_TM_bact-type"/>
</dbReference>
<feature type="transmembrane region" description="Helical" evidence="9">
    <location>
        <begin position="69"/>
        <end position="88"/>
    </location>
</feature>
<evidence type="ECO:0000256" key="5">
    <source>
        <dbReference type="ARBA" id="ARBA00022692"/>
    </source>
</evidence>
<evidence type="ECO:0000313" key="12">
    <source>
        <dbReference type="Proteomes" id="UP000025241"/>
    </source>
</evidence>
<dbReference type="Proteomes" id="UP000025241">
    <property type="component" value="Chromosome I"/>
</dbReference>
<sequence>MLGMFRSLWTYRGFVISSIRNEFAARFSRSKLGGLWMIIHPLSQVAIYALILSNVLATKLPGIENKYAYSLYLMAGMLGWSLFSEIISRLLNLFIEQGNLMKKMKFPRITLPTITIGAALLNNILLFVALLLVFALLGAPPHAGMISIIPLTLITVALASGIGLILGVLNVFVRDIGQVVPIVLQIWFWFTPVVYPANIIPDKYQTYLAYNPMYPLITSYHEALVYSNPLEFKRIFIIAAVALVLMALGLFMFRRSAPEMVDVL</sequence>
<proteinExistence type="inferred from homology"/>
<dbReference type="GO" id="GO:0015920">
    <property type="term" value="P:lipopolysaccharide transport"/>
    <property type="evidence" value="ECO:0007669"/>
    <property type="project" value="TreeGrafter"/>
</dbReference>
<keyword evidence="12" id="KW-1185">Reference proteome</keyword>
<evidence type="ECO:0000256" key="9">
    <source>
        <dbReference type="RuleBase" id="RU361157"/>
    </source>
</evidence>
<reference evidence="11 12" key="1">
    <citation type="submission" date="2013-03" db="EMBL/GenBank/DDBJ databases">
        <authorList>
            <person name="Linke B."/>
        </authorList>
    </citation>
    <scope>NUCLEOTIDE SEQUENCE [LARGE SCALE GENOMIC DNA]</scope>
    <source>
        <strain evidence="11 12">B13</strain>
    </source>
</reference>
<dbReference type="GO" id="GO:0005886">
    <property type="term" value="C:plasma membrane"/>
    <property type="evidence" value="ECO:0007669"/>
    <property type="project" value="UniProtKB-SubCell"/>
</dbReference>
<evidence type="ECO:0000313" key="11">
    <source>
        <dbReference type="EMBL" id="CDF86799.1"/>
    </source>
</evidence>
<dbReference type="KEGG" id="pkc:PKB_5489"/>
<feature type="transmembrane region" description="Helical" evidence="9">
    <location>
        <begin position="235"/>
        <end position="253"/>
    </location>
</feature>
<gene>
    <name evidence="11" type="ORF">PKB_5489</name>
</gene>
<keyword evidence="3 9" id="KW-0813">Transport</keyword>
<evidence type="ECO:0000259" key="10">
    <source>
        <dbReference type="PROSITE" id="PS51012"/>
    </source>
</evidence>
<feature type="transmembrane region" description="Helical" evidence="9">
    <location>
        <begin position="148"/>
        <end position="172"/>
    </location>
</feature>
<keyword evidence="5 9" id="KW-0812">Transmembrane</keyword>
<dbReference type="PANTHER" id="PTHR30413:SF10">
    <property type="entry name" value="CAPSULE POLYSACCHARIDE EXPORT INNER-MEMBRANE PROTEIN CTRC"/>
    <property type="match status" value="1"/>
</dbReference>
<feature type="transmembrane region" description="Helical" evidence="9">
    <location>
        <begin position="179"/>
        <end position="200"/>
    </location>
</feature>
<keyword evidence="8 9" id="KW-0472">Membrane</keyword>
<dbReference type="EMBL" id="HG322950">
    <property type="protein sequence ID" value="CDF86799.1"/>
    <property type="molecule type" value="Genomic_DNA"/>
</dbReference>
<evidence type="ECO:0000256" key="2">
    <source>
        <dbReference type="ARBA" id="ARBA00007783"/>
    </source>
</evidence>
<protein>
    <recommendedName>
        <fullName evidence="9">Transport permease protein</fullName>
    </recommendedName>
</protein>
<reference evidence="11 12" key="2">
    <citation type="submission" date="2014-05" db="EMBL/GenBank/DDBJ databases">
        <title>Genome sequence of the 3-chlorobenzoate degrading bacterium Pseudomonas knackmussii B13 shows multiple evidence for horizontal gene transfer.</title>
        <authorList>
            <person name="Miyazaki R."/>
            <person name="Bertelli C."/>
            <person name="Falquet L."/>
            <person name="Robinson-Rechavi M."/>
            <person name="Gharib W."/>
            <person name="Roy S."/>
            <person name="Van der Meer J.R."/>
        </authorList>
    </citation>
    <scope>NUCLEOTIDE SEQUENCE [LARGE SCALE GENOMIC DNA]</scope>
    <source>
        <strain evidence="11 12">B13</strain>
    </source>
</reference>
<evidence type="ECO:0000256" key="4">
    <source>
        <dbReference type="ARBA" id="ARBA00022475"/>
    </source>
</evidence>
<keyword evidence="7" id="KW-0625">Polysaccharide transport</keyword>
<keyword evidence="7" id="KW-0762">Sugar transport</keyword>